<reference evidence="2 3" key="1">
    <citation type="submission" date="2024-06" db="EMBL/GenBank/DDBJ databases">
        <title>The Natural Products Discovery Center: Release of the First 8490 Sequenced Strains for Exploring Actinobacteria Biosynthetic Diversity.</title>
        <authorList>
            <person name="Kalkreuter E."/>
            <person name="Kautsar S.A."/>
            <person name="Yang D."/>
            <person name="Bader C.D."/>
            <person name="Teijaro C.N."/>
            <person name="Fluegel L."/>
            <person name="Davis C.M."/>
            <person name="Simpson J.R."/>
            <person name="Lauterbach L."/>
            <person name="Steele A.D."/>
            <person name="Gui C."/>
            <person name="Meng S."/>
            <person name="Li G."/>
            <person name="Viehrig K."/>
            <person name="Ye F."/>
            <person name="Su P."/>
            <person name="Kiefer A.F."/>
            <person name="Nichols A."/>
            <person name="Cepeda A.J."/>
            <person name="Yan W."/>
            <person name="Fan B."/>
            <person name="Jiang Y."/>
            <person name="Adhikari A."/>
            <person name="Zheng C.-J."/>
            <person name="Schuster L."/>
            <person name="Cowan T.M."/>
            <person name="Smanski M.J."/>
            <person name="Chevrette M.G."/>
            <person name="De Carvalho L.P.S."/>
            <person name="Shen B."/>
        </authorList>
    </citation>
    <scope>NUCLEOTIDE SEQUENCE [LARGE SCALE GENOMIC DNA]</scope>
    <source>
        <strain evidence="2 3">NPDC033843</strain>
    </source>
</reference>
<feature type="domain" description="YgjP-like metallopeptidase" evidence="1">
    <location>
        <begin position="48"/>
        <end position="250"/>
    </location>
</feature>
<accession>A0ABV2ZRR1</accession>
<gene>
    <name evidence="2" type="ORF">AB0E89_32790</name>
</gene>
<sequence length="263" mass="29698">MLDMTAAITEALLKAALQTDGRFTKYVHQIKISTRRKTLGMSIEAGEPGITLHVPVGTPADTVISTLVENSDRLAGLIRKAREHIPDHPAKELVNGTGFLWLGRSDRLKIVDNARMTLERAHTGQWWFLLSRDAVQLGARPFIDWYAREGTAWLNREAPQLWSRMAGNRPIPTVHAADIGGRRWGTYDSGKHEVRIAWQTLQLRPALVRHVLAHELTHALVRTGKPHGPEFWRAFERGHIGARQEARQLDEEGRRVWMGDIAS</sequence>
<comment type="caution">
    <text evidence="2">The sequence shown here is derived from an EMBL/GenBank/DDBJ whole genome shotgun (WGS) entry which is preliminary data.</text>
</comment>
<name>A0ABV2ZRR1_9ACTN</name>
<proteinExistence type="predicted"/>
<dbReference type="Proteomes" id="UP001550739">
    <property type="component" value="Unassembled WGS sequence"/>
</dbReference>
<organism evidence="2 3">
    <name type="scientific">Streptomyces sp. 900129855</name>
    <dbReference type="NCBI Taxonomy" id="3155129"/>
    <lineage>
        <taxon>Bacteria</taxon>
        <taxon>Bacillati</taxon>
        <taxon>Actinomycetota</taxon>
        <taxon>Actinomycetes</taxon>
        <taxon>Kitasatosporales</taxon>
        <taxon>Streptomycetaceae</taxon>
        <taxon>Streptomyces</taxon>
    </lineage>
</organism>
<dbReference type="Gene3D" id="3.30.2010.10">
    <property type="entry name" value="Metalloproteases ('zincins'), catalytic domain"/>
    <property type="match status" value="1"/>
</dbReference>
<evidence type="ECO:0000259" key="1">
    <source>
        <dbReference type="Pfam" id="PF01863"/>
    </source>
</evidence>
<dbReference type="EMBL" id="JBEZVE010000019">
    <property type="protein sequence ID" value="MEU3785261.1"/>
    <property type="molecule type" value="Genomic_DNA"/>
</dbReference>
<evidence type="ECO:0000313" key="2">
    <source>
        <dbReference type="EMBL" id="MEU3785261.1"/>
    </source>
</evidence>
<protein>
    <submittedName>
        <fullName evidence="2">YgjP-like metallopeptidase domain-containing protein</fullName>
    </submittedName>
</protein>
<dbReference type="RefSeq" id="WP_334580151.1">
    <property type="nucleotide sequence ID" value="NZ_JBEZVE010000019.1"/>
</dbReference>
<dbReference type="Pfam" id="PF01863">
    <property type="entry name" value="YgjP-like"/>
    <property type="match status" value="1"/>
</dbReference>
<dbReference type="InterPro" id="IPR002725">
    <property type="entry name" value="YgjP-like_metallopeptidase"/>
</dbReference>
<keyword evidence="3" id="KW-1185">Reference proteome</keyword>
<evidence type="ECO:0000313" key="3">
    <source>
        <dbReference type="Proteomes" id="UP001550739"/>
    </source>
</evidence>